<dbReference type="InterPro" id="IPR016181">
    <property type="entry name" value="Acyl_CoA_acyltransferase"/>
</dbReference>
<dbReference type="GO" id="GO:0016747">
    <property type="term" value="F:acyltransferase activity, transferring groups other than amino-acyl groups"/>
    <property type="evidence" value="ECO:0007669"/>
    <property type="project" value="InterPro"/>
</dbReference>
<organism evidence="2 3">
    <name type="scientific">Chryseobacterium piperi</name>
    <dbReference type="NCBI Taxonomy" id="558152"/>
    <lineage>
        <taxon>Bacteria</taxon>
        <taxon>Pseudomonadati</taxon>
        <taxon>Bacteroidota</taxon>
        <taxon>Flavobacteriia</taxon>
        <taxon>Flavobacteriales</taxon>
        <taxon>Weeksellaceae</taxon>
        <taxon>Chryseobacterium group</taxon>
        <taxon>Chryseobacterium</taxon>
    </lineage>
</organism>
<dbReference type="InterPro" id="IPR050276">
    <property type="entry name" value="MshD_Acetyltransferase"/>
</dbReference>
<accession>A0A086AN90</accession>
<dbReference type="KEGG" id="cpip:CJF12_19575"/>
<gene>
    <name evidence="2" type="ORF">IQ37_16740</name>
</gene>
<sequence length="175" mass="19875">MILRQERETDYPQVFKVVEQAFKDAEHSDHQEQFLLEKLRKSEAFIPELSIVAEINDEVVGHILFTKLNIKNGLETFTSLALAPVSVQPEYQGKGIGSQLINHGHTVAKELGYQSVILIGHENYYPKFGYVKTSDFGIYFPFDLPEENGMAIELIQDGLKNIKGVVEYPKEFGIE</sequence>
<name>A0A086AN90_9FLAO</name>
<dbReference type="OrthoDB" id="9797178at2"/>
<dbReference type="EMBL" id="JPRJ01000042">
    <property type="protein sequence ID" value="KFF18154.1"/>
    <property type="molecule type" value="Genomic_DNA"/>
</dbReference>
<dbReference type="SUPFAM" id="SSF55729">
    <property type="entry name" value="Acyl-CoA N-acyltransferases (Nat)"/>
    <property type="match status" value="1"/>
</dbReference>
<dbReference type="Proteomes" id="UP000028709">
    <property type="component" value="Unassembled WGS sequence"/>
</dbReference>
<keyword evidence="3" id="KW-1185">Reference proteome</keyword>
<dbReference type="PROSITE" id="PS51186">
    <property type="entry name" value="GNAT"/>
    <property type="match status" value="1"/>
</dbReference>
<dbReference type="CDD" id="cd04301">
    <property type="entry name" value="NAT_SF"/>
    <property type="match status" value="1"/>
</dbReference>
<evidence type="ECO:0000313" key="2">
    <source>
        <dbReference type="EMBL" id="KFF18154.1"/>
    </source>
</evidence>
<evidence type="ECO:0000259" key="1">
    <source>
        <dbReference type="PROSITE" id="PS51186"/>
    </source>
</evidence>
<dbReference type="PANTHER" id="PTHR43617:SF2">
    <property type="entry name" value="UPF0039 PROTEIN SLL0451"/>
    <property type="match status" value="1"/>
</dbReference>
<dbReference type="STRING" id="558152.IQ37_16740"/>
<feature type="domain" description="N-acetyltransferase" evidence="1">
    <location>
        <begin position="1"/>
        <end position="155"/>
    </location>
</feature>
<keyword evidence="2" id="KW-0808">Transferase</keyword>
<dbReference type="RefSeq" id="WP_034687066.1">
    <property type="nucleotide sequence ID" value="NZ_CP023049.2"/>
</dbReference>
<dbReference type="AlphaFoldDB" id="A0A086AN90"/>
<proteinExistence type="predicted"/>
<dbReference type="PANTHER" id="PTHR43617">
    <property type="entry name" value="L-AMINO ACID N-ACETYLTRANSFERASE"/>
    <property type="match status" value="1"/>
</dbReference>
<comment type="caution">
    <text evidence="2">The sequence shown here is derived from an EMBL/GenBank/DDBJ whole genome shotgun (WGS) entry which is preliminary data.</text>
</comment>
<protein>
    <submittedName>
        <fullName evidence="2">GCN5 family acetyltransferase</fullName>
    </submittedName>
</protein>
<reference evidence="2 3" key="1">
    <citation type="submission" date="2014-07" db="EMBL/GenBank/DDBJ databases">
        <title>Genome of Chryseobacterium piperi CTM.</title>
        <authorList>
            <person name="Pipes S.E."/>
            <person name="Stropko S.J."/>
            <person name="Newman J.D."/>
        </authorList>
    </citation>
    <scope>NUCLEOTIDE SEQUENCE [LARGE SCALE GENOMIC DNA]</scope>
    <source>
        <strain evidence="2 3">CTM</strain>
    </source>
</reference>
<dbReference type="eggNOG" id="COG3153">
    <property type="taxonomic scope" value="Bacteria"/>
</dbReference>
<dbReference type="Pfam" id="PF13527">
    <property type="entry name" value="Acetyltransf_9"/>
    <property type="match status" value="1"/>
</dbReference>
<evidence type="ECO:0000313" key="3">
    <source>
        <dbReference type="Proteomes" id="UP000028709"/>
    </source>
</evidence>
<dbReference type="InterPro" id="IPR000182">
    <property type="entry name" value="GNAT_dom"/>
</dbReference>
<dbReference type="Gene3D" id="3.40.630.30">
    <property type="match status" value="1"/>
</dbReference>